<gene>
    <name evidence="1" type="ORF">EDB92DRAFT_1984785</name>
</gene>
<reference evidence="1" key="1">
    <citation type="submission" date="2022-01" db="EMBL/GenBank/DDBJ databases">
        <title>Comparative genomics reveals a dynamic genome evolution in the ectomycorrhizal milk-cap (Lactarius) mushrooms.</title>
        <authorList>
            <consortium name="DOE Joint Genome Institute"/>
            <person name="Lebreton A."/>
            <person name="Tang N."/>
            <person name="Kuo A."/>
            <person name="LaButti K."/>
            <person name="Drula E."/>
            <person name="Barry K."/>
            <person name="Clum A."/>
            <person name="Lipzen A."/>
            <person name="Mousain D."/>
            <person name="Ng V."/>
            <person name="Wang R."/>
            <person name="Wang X."/>
            <person name="Dai Y."/>
            <person name="Henrissat B."/>
            <person name="Grigoriev I.V."/>
            <person name="Guerin-Laguette A."/>
            <person name="Yu F."/>
            <person name="Martin F.M."/>
        </authorList>
    </citation>
    <scope>NUCLEOTIDE SEQUENCE</scope>
    <source>
        <strain evidence="1">QP</strain>
    </source>
</reference>
<name>A0AAD4LQL2_9AGAM</name>
<evidence type="ECO:0000313" key="2">
    <source>
        <dbReference type="Proteomes" id="UP001201163"/>
    </source>
</evidence>
<dbReference type="AlphaFoldDB" id="A0AAD4LQL2"/>
<proteinExistence type="predicted"/>
<keyword evidence="2" id="KW-1185">Reference proteome</keyword>
<organism evidence="1 2">
    <name type="scientific">Lactarius akahatsu</name>
    <dbReference type="NCBI Taxonomy" id="416441"/>
    <lineage>
        <taxon>Eukaryota</taxon>
        <taxon>Fungi</taxon>
        <taxon>Dikarya</taxon>
        <taxon>Basidiomycota</taxon>
        <taxon>Agaricomycotina</taxon>
        <taxon>Agaricomycetes</taxon>
        <taxon>Russulales</taxon>
        <taxon>Russulaceae</taxon>
        <taxon>Lactarius</taxon>
    </lineage>
</organism>
<dbReference type="InterPro" id="IPR029044">
    <property type="entry name" value="Nucleotide-diphossugar_trans"/>
</dbReference>
<comment type="caution">
    <text evidence="1">The sequence shown here is derived from an EMBL/GenBank/DDBJ whole genome shotgun (WGS) entry which is preliminary data.</text>
</comment>
<accession>A0AAD4LQL2</accession>
<dbReference type="PANTHER" id="PTHR33604:SF3">
    <property type="entry name" value="OSJNBA0004B13.7 PROTEIN"/>
    <property type="match status" value="1"/>
</dbReference>
<dbReference type="Proteomes" id="UP001201163">
    <property type="component" value="Unassembled WGS sequence"/>
</dbReference>
<protein>
    <submittedName>
        <fullName evidence="1">Uncharacterized protein</fullName>
    </submittedName>
</protein>
<dbReference type="SUPFAM" id="SSF53448">
    <property type="entry name" value="Nucleotide-diphospho-sugar transferases"/>
    <property type="match status" value="1"/>
</dbReference>
<sequence length="840" mass="93815">MAGFIPEFNLIYNCHMSKSSIVKARRRLRRERPFNRLPRGLLLLLFALIFSVLVLLRGYASHSADPFSVNTYLPGWDVHPAVFNPPKALDQTWASALGPLYQLELGSAKTIPNSSVTVALPLTEKSTPTLARTLAGILGHPARIEEVVILCPEKLLSKARLSLRQFLSSYRYTLPRQLTLLPCLQTTCSAKALIDTAFHASTDWTLFLGESGLQEVNNDTGSLLLNPPDVSFPLGPKGFSLGERKEPCLASHRPADFLVPPFVLPSLTFSDECAFMNKTLDSWLALGRWISSTRPDMIGGVIIGRESAGDSCFASHSDVLNSFDRQHISTLGSGGDHLRILDQSAQFSNIGPYTPHRHFGVLFPTLDDLVAFSQAACGLVINGYHIDILLYAQADTNQTFIATDTCDLYFETSTSGSTPADSVVSSWLAHLFDPPDVFIALTITDTYTNSLLRAVRSPALVASVVVRLARSDLLYSDWMGTLSVVEWRHWNVPRVDVSIITNNRSRSLSRLLGSLERARYFGDSLDLRFNMEDSADADTKRLADSLGWKHGSVFIHHRIAHGGLLAAVVESWYPQSNDSYGLLLEDDVELSPLFYAWIKLALLRYRYGGTKNKSTQLFGISLYQQKNNELHLEGRRPFDARRLFNSTGMAAQNSPYLSQIPCSWGALYFPEHWREFHTYVASRLTDPSPLFIVPNVRSNRWQHSWKKYFIEMVFLRGYTMLYPNYANFSSLSTNRLEPGAHVKRLPRAIFDKKRAQFDLPIIQLPDVNSSDVIGTGLLDLPEGGMPPWGALPVLDLHGSIVSEGVIMKRGEERRLEIFGCTDPPRKHDALSLLCLQPSTL</sequence>
<evidence type="ECO:0000313" key="1">
    <source>
        <dbReference type="EMBL" id="KAH9000368.1"/>
    </source>
</evidence>
<dbReference type="Gene3D" id="3.90.550.10">
    <property type="entry name" value="Spore Coat Polysaccharide Biosynthesis Protein SpsA, Chain A"/>
    <property type="match status" value="1"/>
</dbReference>
<dbReference type="EMBL" id="JAKELL010000002">
    <property type="protein sequence ID" value="KAH9000368.1"/>
    <property type="molecule type" value="Genomic_DNA"/>
</dbReference>
<dbReference type="PANTHER" id="PTHR33604">
    <property type="entry name" value="OSJNBA0004B13.7 PROTEIN"/>
    <property type="match status" value="1"/>
</dbReference>